<dbReference type="GO" id="GO:0000226">
    <property type="term" value="P:microtubule cytoskeleton organization"/>
    <property type="evidence" value="ECO:0007669"/>
    <property type="project" value="TreeGrafter"/>
</dbReference>
<protein>
    <submittedName>
        <fullName evidence="5">Tubulin polyglutamylase TTLL6-like</fullName>
    </submittedName>
</protein>
<accession>A0A1S4EG45</accession>
<sequence length="168" mass="19690">MANLESKAILAYHLNRMKYFFPDEYNIFPKSWSLPRQWKEVISYNREHADETLILKPTRGAEGKGIKILNFIPEHEVMDQDASCQVYLSNVLLINGFKFDLRVYVLFRCHHDLGRPFLKAILKLVLEYKESEKLSTLELQGVITRTETTRPKSSYTNGYDELPPHDPR</sequence>
<dbReference type="PROSITE" id="PS51221">
    <property type="entry name" value="TTL"/>
    <property type="match status" value="1"/>
</dbReference>
<keyword evidence="2" id="KW-0547">Nucleotide-binding</keyword>
<evidence type="ECO:0000313" key="4">
    <source>
        <dbReference type="Proteomes" id="UP000079169"/>
    </source>
</evidence>
<keyword evidence="3" id="KW-0067">ATP-binding</keyword>
<name>A0A1S4EG45_DIACI</name>
<dbReference type="InterPro" id="IPR004344">
    <property type="entry name" value="TTL/TTLL_fam"/>
</dbReference>
<evidence type="ECO:0000256" key="1">
    <source>
        <dbReference type="ARBA" id="ARBA00022598"/>
    </source>
</evidence>
<evidence type="ECO:0000256" key="2">
    <source>
        <dbReference type="ARBA" id="ARBA00022741"/>
    </source>
</evidence>
<dbReference type="Pfam" id="PF03133">
    <property type="entry name" value="TTL"/>
    <property type="match status" value="1"/>
</dbReference>
<dbReference type="PaxDb" id="121845-A0A1S4EG45"/>
<proteinExistence type="predicted"/>
<dbReference type="PANTHER" id="PTHR12241">
    <property type="entry name" value="TUBULIN POLYGLUTAMYLASE"/>
    <property type="match status" value="1"/>
</dbReference>
<gene>
    <name evidence="5" type="primary">LOC108252838</name>
</gene>
<evidence type="ECO:0000256" key="3">
    <source>
        <dbReference type="ARBA" id="ARBA00022840"/>
    </source>
</evidence>
<dbReference type="AlphaFoldDB" id="A0A1S4EG45"/>
<keyword evidence="4" id="KW-1185">Reference proteome</keyword>
<dbReference type="GO" id="GO:0005524">
    <property type="term" value="F:ATP binding"/>
    <property type="evidence" value="ECO:0007669"/>
    <property type="project" value="UniProtKB-KW"/>
</dbReference>
<reference evidence="5" key="1">
    <citation type="submission" date="2025-08" db="UniProtKB">
        <authorList>
            <consortium name="RefSeq"/>
        </authorList>
    </citation>
    <scope>IDENTIFICATION</scope>
</reference>
<dbReference type="Proteomes" id="UP000079169">
    <property type="component" value="Unplaced"/>
</dbReference>
<evidence type="ECO:0000313" key="5">
    <source>
        <dbReference type="RefSeq" id="XP_017301099.1"/>
    </source>
</evidence>
<dbReference type="Gene3D" id="3.30.470.20">
    <property type="entry name" value="ATP-grasp fold, B domain"/>
    <property type="match status" value="1"/>
</dbReference>
<dbReference type="GeneID" id="108252838"/>
<dbReference type="GO" id="GO:0036064">
    <property type="term" value="C:ciliary basal body"/>
    <property type="evidence" value="ECO:0007669"/>
    <property type="project" value="TreeGrafter"/>
</dbReference>
<dbReference type="KEGG" id="dci:108252838"/>
<organism evidence="4 5">
    <name type="scientific">Diaphorina citri</name>
    <name type="common">Asian citrus psyllid</name>
    <dbReference type="NCBI Taxonomy" id="121845"/>
    <lineage>
        <taxon>Eukaryota</taxon>
        <taxon>Metazoa</taxon>
        <taxon>Ecdysozoa</taxon>
        <taxon>Arthropoda</taxon>
        <taxon>Hexapoda</taxon>
        <taxon>Insecta</taxon>
        <taxon>Pterygota</taxon>
        <taxon>Neoptera</taxon>
        <taxon>Paraneoptera</taxon>
        <taxon>Hemiptera</taxon>
        <taxon>Sternorrhyncha</taxon>
        <taxon>Psylloidea</taxon>
        <taxon>Psyllidae</taxon>
        <taxon>Diaphorininae</taxon>
        <taxon>Diaphorina</taxon>
    </lineage>
</organism>
<keyword evidence="1" id="KW-0436">Ligase</keyword>
<dbReference type="GO" id="GO:0070740">
    <property type="term" value="F:tubulin-glutamic acid ligase activity"/>
    <property type="evidence" value="ECO:0007669"/>
    <property type="project" value="TreeGrafter"/>
</dbReference>
<dbReference type="RefSeq" id="XP_017301099.1">
    <property type="nucleotide sequence ID" value="XM_017445610.1"/>
</dbReference>
<dbReference type="STRING" id="121845.A0A1S4EG45"/>
<dbReference type="GO" id="GO:0015631">
    <property type="term" value="F:tubulin binding"/>
    <property type="evidence" value="ECO:0007669"/>
    <property type="project" value="TreeGrafter"/>
</dbReference>